<proteinExistence type="predicted"/>
<name>A0A1F5TFS2_9BACT</name>
<gene>
    <name evidence="1" type="ORF">A2482_01820</name>
</gene>
<accession>A0A1F5TFS2</accession>
<sequence length="69" mass="7531">MLLTQSQLQTKWEELHWWMSGDKYDVNGAFSFSAAPYCLVPGSKFGFGYDSAAHAAAQCGALVLPFAVI</sequence>
<dbReference type="AlphaFoldDB" id="A0A1F5TFS2"/>
<protein>
    <submittedName>
        <fullName evidence="1">Uncharacterized protein</fullName>
    </submittedName>
</protein>
<comment type="caution">
    <text evidence="1">The sequence shown here is derived from an EMBL/GenBank/DDBJ whole genome shotgun (WGS) entry which is preliminary data.</text>
</comment>
<evidence type="ECO:0000313" key="1">
    <source>
        <dbReference type="EMBL" id="OGF37693.1"/>
    </source>
</evidence>
<evidence type="ECO:0000313" key="2">
    <source>
        <dbReference type="Proteomes" id="UP000178656"/>
    </source>
</evidence>
<dbReference type="Proteomes" id="UP000178656">
    <property type="component" value="Unassembled WGS sequence"/>
</dbReference>
<reference evidence="1 2" key="1">
    <citation type="journal article" date="2016" name="Nat. Commun.">
        <title>Thousands of microbial genomes shed light on interconnected biogeochemical processes in an aquifer system.</title>
        <authorList>
            <person name="Anantharaman K."/>
            <person name="Brown C.T."/>
            <person name="Hug L.A."/>
            <person name="Sharon I."/>
            <person name="Castelle C.J."/>
            <person name="Probst A.J."/>
            <person name="Thomas B.C."/>
            <person name="Singh A."/>
            <person name="Wilkins M.J."/>
            <person name="Karaoz U."/>
            <person name="Brodie E.L."/>
            <person name="Williams K.H."/>
            <person name="Hubbard S.S."/>
            <person name="Banfield J.F."/>
        </authorList>
    </citation>
    <scope>NUCLEOTIDE SEQUENCE [LARGE SCALE GENOMIC DNA]</scope>
</reference>
<organism evidence="1 2">
    <name type="scientific">Candidatus Falkowbacteria bacterium RIFOXYC2_FULL_48_21</name>
    <dbReference type="NCBI Taxonomy" id="1798005"/>
    <lineage>
        <taxon>Bacteria</taxon>
        <taxon>Candidatus Falkowiibacteriota</taxon>
    </lineage>
</organism>
<dbReference type="EMBL" id="MFGM01000017">
    <property type="protein sequence ID" value="OGF37693.1"/>
    <property type="molecule type" value="Genomic_DNA"/>
</dbReference>